<sequence>MATVQNRTVYVTNTNQPVYRPQPVQGQPMAVCCSVGMIMFGVFFCFPGIILTATGASIVAGPLLLSLGIVLVIIGVVMCRKNQQAGLTGNVIGGQVVTTTVQQPYVVQQGGVAQNVNMQTNVHPTTTIYHAGQPQVTTTFQHQQGAQVPMPAPQGQGYPEPQITASYPPTNPAAAPGYAPNNPDFATPGYPPTNPSYPPQGFSPAPPAYNDVVDTK</sequence>
<keyword evidence="3" id="KW-0240">DNA-directed RNA polymerase</keyword>
<keyword evidence="2" id="KW-0812">Transmembrane</keyword>
<accession>A0A6F9DNM0</accession>
<feature type="region of interest" description="Disordered" evidence="1">
    <location>
        <begin position="142"/>
        <end position="216"/>
    </location>
</feature>
<dbReference type="AlphaFoldDB" id="A0A6F9DNM0"/>
<reference evidence="3" key="1">
    <citation type="submission" date="2020-04" db="EMBL/GenBank/DDBJ databases">
        <authorList>
            <person name="Neveu A P."/>
        </authorList>
    </citation>
    <scope>NUCLEOTIDE SEQUENCE</scope>
    <source>
        <tissue evidence="3">Whole embryo</tissue>
    </source>
</reference>
<name>A0A6F9DNM0_9ASCI</name>
<organism evidence="3">
    <name type="scientific">Phallusia mammillata</name>
    <dbReference type="NCBI Taxonomy" id="59560"/>
    <lineage>
        <taxon>Eukaryota</taxon>
        <taxon>Metazoa</taxon>
        <taxon>Chordata</taxon>
        <taxon>Tunicata</taxon>
        <taxon>Ascidiacea</taxon>
        <taxon>Phlebobranchia</taxon>
        <taxon>Ascidiidae</taxon>
        <taxon>Phallusia</taxon>
    </lineage>
</organism>
<dbReference type="EMBL" id="LR789162">
    <property type="protein sequence ID" value="CAB3265024.1"/>
    <property type="molecule type" value="mRNA"/>
</dbReference>
<feature type="transmembrane region" description="Helical" evidence="2">
    <location>
        <begin position="56"/>
        <end position="77"/>
    </location>
</feature>
<evidence type="ECO:0000313" key="3">
    <source>
        <dbReference type="EMBL" id="CAB3265024.1"/>
    </source>
</evidence>
<keyword evidence="2" id="KW-0472">Membrane</keyword>
<gene>
    <name evidence="3" type="primary">Polr2j-002</name>
</gene>
<feature type="compositionally biased region" description="Pro residues" evidence="1">
    <location>
        <begin position="189"/>
        <end position="198"/>
    </location>
</feature>
<feature type="transmembrane region" description="Helical" evidence="2">
    <location>
        <begin position="29"/>
        <end position="50"/>
    </location>
</feature>
<keyword evidence="3" id="KW-0804">Transcription</keyword>
<keyword evidence="2" id="KW-1133">Transmembrane helix</keyword>
<proteinExistence type="evidence at transcript level"/>
<feature type="compositionally biased region" description="Low complexity" evidence="1">
    <location>
        <begin position="172"/>
        <end position="183"/>
    </location>
</feature>
<protein>
    <submittedName>
        <fullName evidence="3">DNA-directed RNA polymerase II subunit RPB1-like</fullName>
    </submittedName>
</protein>
<evidence type="ECO:0000256" key="2">
    <source>
        <dbReference type="SAM" id="Phobius"/>
    </source>
</evidence>
<evidence type="ECO:0000256" key="1">
    <source>
        <dbReference type="SAM" id="MobiDB-lite"/>
    </source>
</evidence>
<dbReference type="GO" id="GO:0000428">
    <property type="term" value="C:DNA-directed RNA polymerase complex"/>
    <property type="evidence" value="ECO:0007669"/>
    <property type="project" value="UniProtKB-KW"/>
</dbReference>